<dbReference type="PANTHER" id="PTHR24567">
    <property type="entry name" value="CRP FAMILY TRANSCRIPTIONAL REGULATORY PROTEIN"/>
    <property type="match status" value="1"/>
</dbReference>
<gene>
    <name evidence="2" type="ORF">CU669_05440</name>
</gene>
<dbReference type="SUPFAM" id="SSF51206">
    <property type="entry name" value="cAMP-binding domain-like"/>
    <property type="match status" value="1"/>
</dbReference>
<accession>A0A364P0G3</accession>
<dbReference type="InterPro" id="IPR000595">
    <property type="entry name" value="cNMP-bd_dom"/>
</dbReference>
<dbReference type="PANTHER" id="PTHR24567:SF74">
    <property type="entry name" value="HTH-TYPE TRANSCRIPTIONAL REGULATOR ARCR"/>
    <property type="match status" value="1"/>
</dbReference>
<dbReference type="InterPro" id="IPR050397">
    <property type="entry name" value="Env_Response_Regulators"/>
</dbReference>
<keyword evidence="3" id="KW-1185">Reference proteome</keyword>
<proteinExistence type="predicted"/>
<name>A0A364P0G3_9PROT</name>
<dbReference type="CDD" id="cd00038">
    <property type="entry name" value="CAP_ED"/>
    <property type="match status" value="1"/>
</dbReference>
<dbReference type="AlphaFoldDB" id="A0A364P0G3"/>
<evidence type="ECO:0000313" key="2">
    <source>
        <dbReference type="EMBL" id="RAU22832.1"/>
    </source>
</evidence>
<dbReference type="SMART" id="SM00100">
    <property type="entry name" value="cNMP"/>
    <property type="match status" value="1"/>
</dbReference>
<dbReference type="RefSeq" id="WP_112142815.1">
    <property type="nucleotide sequence ID" value="NZ_PGTO01000003.1"/>
</dbReference>
<protein>
    <recommendedName>
        <fullName evidence="1">Cyclic nucleotide-binding domain-containing protein</fullName>
    </recommendedName>
</protein>
<organism evidence="2 3">
    <name type="scientific">Paramagnetospirillum kuznetsovii</name>
    <dbReference type="NCBI Taxonomy" id="2053833"/>
    <lineage>
        <taxon>Bacteria</taxon>
        <taxon>Pseudomonadati</taxon>
        <taxon>Pseudomonadota</taxon>
        <taxon>Alphaproteobacteria</taxon>
        <taxon>Rhodospirillales</taxon>
        <taxon>Magnetospirillaceae</taxon>
        <taxon>Paramagnetospirillum</taxon>
    </lineage>
</organism>
<dbReference type="PROSITE" id="PS00889">
    <property type="entry name" value="CNMP_BINDING_2"/>
    <property type="match status" value="1"/>
</dbReference>
<dbReference type="PRINTS" id="PR00103">
    <property type="entry name" value="CAMPKINASE"/>
</dbReference>
<dbReference type="PROSITE" id="PS50042">
    <property type="entry name" value="CNMP_BINDING_3"/>
    <property type="match status" value="1"/>
</dbReference>
<comment type="caution">
    <text evidence="2">The sequence shown here is derived from an EMBL/GenBank/DDBJ whole genome shotgun (WGS) entry which is preliminary data.</text>
</comment>
<dbReference type="GO" id="GO:0003700">
    <property type="term" value="F:DNA-binding transcription factor activity"/>
    <property type="evidence" value="ECO:0007669"/>
    <property type="project" value="TreeGrafter"/>
</dbReference>
<feature type="domain" description="Cyclic nucleotide-binding" evidence="1">
    <location>
        <begin position="7"/>
        <end position="96"/>
    </location>
</feature>
<dbReference type="OrthoDB" id="9809206at2"/>
<dbReference type="InterPro" id="IPR018488">
    <property type="entry name" value="cNMP-bd_CS"/>
</dbReference>
<dbReference type="InterPro" id="IPR018490">
    <property type="entry name" value="cNMP-bd_dom_sf"/>
</dbReference>
<reference evidence="2 3" key="1">
    <citation type="submission" date="2017-11" db="EMBL/GenBank/DDBJ databases">
        <title>Draft genome sequence of magnetotactic bacterium Magnetospirillum kuznetsovii LBB-42.</title>
        <authorList>
            <person name="Grouzdev D.S."/>
            <person name="Rysina M.S."/>
            <person name="Baslerov R.V."/>
            <person name="Koziaeva V."/>
        </authorList>
    </citation>
    <scope>NUCLEOTIDE SEQUENCE [LARGE SCALE GENOMIC DNA]</scope>
    <source>
        <strain evidence="2 3">LBB-42</strain>
    </source>
</reference>
<evidence type="ECO:0000313" key="3">
    <source>
        <dbReference type="Proteomes" id="UP000251075"/>
    </source>
</evidence>
<dbReference type="Pfam" id="PF00027">
    <property type="entry name" value="cNMP_binding"/>
    <property type="match status" value="1"/>
</dbReference>
<dbReference type="GO" id="GO:0005829">
    <property type="term" value="C:cytosol"/>
    <property type="evidence" value="ECO:0007669"/>
    <property type="project" value="TreeGrafter"/>
</dbReference>
<sequence>MSTVNPEAMEAMLDRLVFQAGDIIFEEGDPSETAFIIRSGAVDIVKRNPGGDVVLVRLTAPKAFGELSLIDNSPRSAAAIAAEKTELMVITAEKFKAKISGLDPFMHNWVLFLKHRILDLSSRVEE</sequence>
<dbReference type="Gene3D" id="2.60.120.10">
    <property type="entry name" value="Jelly Rolls"/>
    <property type="match status" value="1"/>
</dbReference>
<evidence type="ECO:0000259" key="1">
    <source>
        <dbReference type="PROSITE" id="PS50042"/>
    </source>
</evidence>
<dbReference type="EMBL" id="PGTO01000003">
    <property type="protein sequence ID" value="RAU22832.1"/>
    <property type="molecule type" value="Genomic_DNA"/>
</dbReference>
<dbReference type="Proteomes" id="UP000251075">
    <property type="component" value="Unassembled WGS sequence"/>
</dbReference>
<dbReference type="InterPro" id="IPR014710">
    <property type="entry name" value="RmlC-like_jellyroll"/>
</dbReference>